<evidence type="ECO:0000259" key="1">
    <source>
        <dbReference type="Pfam" id="PF01882"/>
    </source>
</evidence>
<dbReference type="InterPro" id="IPR002881">
    <property type="entry name" value="DUF58"/>
</dbReference>
<protein>
    <submittedName>
        <fullName evidence="2">DUF58 domain-containing protein</fullName>
    </submittedName>
</protein>
<evidence type="ECO:0000313" key="3">
    <source>
        <dbReference type="Proteomes" id="UP000032568"/>
    </source>
</evidence>
<dbReference type="SUPFAM" id="SSF53300">
    <property type="entry name" value="vWA-like"/>
    <property type="match status" value="1"/>
</dbReference>
<accession>A0AAF0C4J9</accession>
<dbReference type="EMBL" id="CP059735">
    <property type="protein sequence ID" value="WDE00568.1"/>
    <property type="molecule type" value="Genomic_DNA"/>
</dbReference>
<reference evidence="2 3" key="2">
    <citation type="journal article" date="2022" name="Mar. Drugs">
        <title>Bioassay-Guided Fractionation Leads to the Detection of Cholic Acid Generated by the Rare Thalassomonas sp.</title>
        <authorList>
            <person name="Pheiffer F."/>
            <person name="Schneider Y.K."/>
            <person name="Hansen E.H."/>
            <person name="Andersen J.H."/>
            <person name="Isaksson J."/>
            <person name="Busche T."/>
            <person name="R C."/>
            <person name="Kalinowski J."/>
            <person name="Zyl L.V."/>
            <person name="Trindade M."/>
        </authorList>
    </citation>
    <scope>NUCLEOTIDE SEQUENCE [LARGE SCALE GENOMIC DNA]</scope>
    <source>
        <strain evidence="2 3">A5K-106</strain>
    </source>
</reference>
<evidence type="ECO:0000313" key="2">
    <source>
        <dbReference type="EMBL" id="WDE00568.1"/>
    </source>
</evidence>
<dbReference type="AlphaFoldDB" id="A0AAF0C4J9"/>
<feature type="domain" description="DUF58" evidence="1">
    <location>
        <begin position="73"/>
        <end position="298"/>
    </location>
</feature>
<gene>
    <name evidence="2" type="ORF">SG35_008005</name>
</gene>
<dbReference type="InterPro" id="IPR036465">
    <property type="entry name" value="vWFA_dom_sf"/>
</dbReference>
<proteinExistence type="predicted"/>
<sequence>MWFSKSTKQTQQIDAAQVLHSIMASGVGLSIEELLQYQTKTSLIDLAANKNLHGRMSGNYLARSKGRGMEFDEVRHYQTGDDIRAIDWRVTARTGKTHTKLFREEIERPVLIATDLSASMLFGSQLLFKSVQAAHLASLVAWHAKGRGDRIGGIVFNNQQHQELKPRSRQAGVLHYLHALTQIHQQSVEQPEVNQMSTTAFEQNCARLRQLARPGSLVYLITDGYLLSKEAIRHLSQISRHCELVVCQITDPLEHHLPESKHRFNVAITDGRQDQQLTLGDKRTADLYQQKAEAMREQRQNFISKAGARILTFGADKTLEFQLKNGVSTWTR</sequence>
<reference evidence="2 3" key="1">
    <citation type="journal article" date="2015" name="Genome Announc.">
        <title>Draft Genome Sequences of Marine Isolates of Thalassomonas viridans and Thalassomonas actiniarum.</title>
        <authorList>
            <person name="Olonade I."/>
            <person name="van Zyl L.J."/>
            <person name="Trindade M."/>
        </authorList>
    </citation>
    <scope>NUCLEOTIDE SEQUENCE [LARGE SCALE GENOMIC DNA]</scope>
    <source>
        <strain evidence="2 3">A5K-106</strain>
    </source>
</reference>
<keyword evidence="3" id="KW-1185">Reference proteome</keyword>
<dbReference type="Proteomes" id="UP000032568">
    <property type="component" value="Chromosome"/>
</dbReference>
<name>A0AAF0C4J9_9GAMM</name>
<dbReference type="RefSeq" id="WP_044830737.1">
    <property type="nucleotide sequence ID" value="NZ_CP059735.1"/>
</dbReference>
<dbReference type="PANTHER" id="PTHR33608">
    <property type="entry name" value="BLL2464 PROTEIN"/>
    <property type="match status" value="1"/>
</dbReference>
<dbReference type="PANTHER" id="PTHR33608:SF12">
    <property type="entry name" value="DUF58 DOMAIN-CONTAINING PROTEIN"/>
    <property type="match status" value="1"/>
</dbReference>
<organism evidence="2 3">
    <name type="scientific">Thalassomonas actiniarum</name>
    <dbReference type="NCBI Taxonomy" id="485447"/>
    <lineage>
        <taxon>Bacteria</taxon>
        <taxon>Pseudomonadati</taxon>
        <taxon>Pseudomonadota</taxon>
        <taxon>Gammaproteobacteria</taxon>
        <taxon>Alteromonadales</taxon>
        <taxon>Colwelliaceae</taxon>
        <taxon>Thalassomonas</taxon>
    </lineage>
</organism>
<dbReference type="Pfam" id="PF01882">
    <property type="entry name" value="DUF58"/>
    <property type="match status" value="1"/>
</dbReference>
<dbReference type="KEGG" id="tact:SG35_008005"/>